<gene>
    <name evidence="2" type="ORF">L484_003403</name>
</gene>
<evidence type="ECO:0000256" key="1">
    <source>
        <dbReference type="SAM" id="MobiDB-lite"/>
    </source>
</evidence>
<sequence>MVRREINNLSRLRRSPARASESGATSSDPTAERSPWNPSASTTAGVDCARVGQGRRLHGVLHGCEI</sequence>
<feature type="region of interest" description="Disordered" evidence="1">
    <location>
        <begin position="1"/>
        <end position="47"/>
    </location>
</feature>
<reference evidence="3" key="1">
    <citation type="submission" date="2013-01" db="EMBL/GenBank/DDBJ databases">
        <title>Draft Genome Sequence of a Mulberry Tree, Morus notabilis C.K. Schneid.</title>
        <authorList>
            <person name="He N."/>
            <person name="Zhao S."/>
        </authorList>
    </citation>
    <scope>NUCLEOTIDE SEQUENCE</scope>
</reference>
<dbReference type="Proteomes" id="UP000030645">
    <property type="component" value="Unassembled WGS sequence"/>
</dbReference>
<proteinExistence type="predicted"/>
<protein>
    <submittedName>
        <fullName evidence="2">Uncharacterized protein</fullName>
    </submittedName>
</protein>
<dbReference type="EMBL" id="KE345279">
    <property type="protein sequence ID" value="EXB97559.1"/>
    <property type="molecule type" value="Genomic_DNA"/>
</dbReference>
<keyword evidence="3" id="KW-1185">Reference proteome</keyword>
<name>W9SBN0_9ROSA</name>
<organism evidence="2 3">
    <name type="scientific">Morus notabilis</name>
    <dbReference type="NCBI Taxonomy" id="981085"/>
    <lineage>
        <taxon>Eukaryota</taxon>
        <taxon>Viridiplantae</taxon>
        <taxon>Streptophyta</taxon>
        <taxon>Embryophyta</taxon>
        <taxon>Tracheophyta</taxon>
        <taxon>Spermatophyta</taxon>
        <taxon>Magnoliopsida</taxon>
        <taxon>eudicotyledons</taxon>
        <taxon>Gunneridae</taxon>
        <taxon>Pentapetalae</taxon>
        <taxon>rosids</taxon>
        <taxon>fabids</taxon>
        <taxon>Rosales</taxon>
        <taxon>Moraceae</taxon>
        <taxon>Moreae</taxon>
        <taxon>Morus</taxon>
    </lineage>
</organism>
<dbReference type="AlphaFoldDB" id="W9SBN0"/>
<evidence type="ECO:0000313" key="3">
    <source>
        <dbReference type="Proteomes" id="UP000030645"/>
    </source>
</evidence>
<accession>W9SBN0</accession>
<evidence type="ECO:0000313" key="2">
    <source>
        <dbReference type="EMBL" id="EXB97559.1"/>
    </source>
</evidence>